<keyword evidence="1" id="KW-1133">Transmembrane helix</keyword>
<evidence type="ECO:0000313" key="2">
    <source>
        <dbReference type="EMBL" id="QHS80868.1"/>
    </source>
</evidence>
<reference evidence="2" key="1">
    <citation type="journal article" date="2020" name="Nature">
        <title>Giant virus diversity and host interactions through global metagenomics.</title>
        <authorList>
            <person name="Schulz F."/>
            <person name="Roux S."/>
            <person name="Paez-Espino D."/>
            <person name="Jungbluth S."/>
            <person name="Walsh D.A."/>
            <person name="Denef V.J."/>
            <person name="McMahon K.D."/>
            <person name="Konstantinidis K.T."/>
            <person name="Eloe-Fadrosh E.A."/>
            <person name="Kyrpides N.C."/>
            <person name="Woyke T."/>
        </authorList>
    </citation>
    <scope>NUCLEOTIDE SEQUENCE</scope>
    <source>
        <strain evidence="2">GVMAG-S-1091796-13</strain>
    </source>
</reference>
<keyword evidence="1" id="KW-0812">Transmembrane</keyword>
<protein>
    <submittedName>
        <fullName evidence="2">Uncharacterized protein</fullName>
    </submittedName>
</protein>
<accession>A0A6C0AM54</accession>
<evidence type="ECO:0000256" key="1">
    <source>
        <dbReference type="SAM" id="Phobius"/>
    </source>
</evidence>
<dbReference type="EMBL" id="MN740724">
    <property type="protein sequence ID" value="QHS80868.1"/>
    <property type="molecule type" value="Genomic_DNA"/>
</dbReference>
<dbReference type="AlphaFoldDB" id="A0A6C0AM54"/>
<organism evidence="2">
    <name type="scientific">viral metagenome</name>
    <dbReference type="NCBI Taxonomy" id="1070528"/>
    <lineage>
        <taxon>unclassified sequences</taxon>
        <taxon>metagenomes</taxon>
        <taxon>organismal metagenomes</taxon>
    </lineage>
</organism>
<sequence length="203" mass="24724">MIITLSVLFGLMGCVFYYRRYLFLKMVLMVLFFSKYIIGLYFYIKRTRNNSMCKKEYKKLNRYFIEKYHLISNDKDYTIMFMSSDNSKLRNHISDFKDNIKDNLTNRDLIVHCNISSDQDLVIELTDIIRNFCYYFDKDYSLDMFLEYLDNYIIENKPQMQYINIYDYNLCVYLNDSEFTERIFPLKKLTNSGKTFKELLLND</sequence>
<proteinExistence type="predicted"/>
<feature type="transmembrane region" description="Helical" evidence="1">
    <location>
        <begin position="23"/>
        <end position="44"/>
    </location>
</feature>
<keyword evidence="1" id="KW-0472">Membrane</keyword>
<name>A0A6C0AM54_9ZZZZ</name>